<protein>
    <recommendedName>
        <fullName evidence="2">Chitin-binding type-2 domain-containing protein</fullName>
    </recommendedName>
</protein>
<dbReference type="InterPro" id="IPR002557">
    <property type="entry name" value="Chitin-bd_dom"/>
</dbReference>
<dbReference type="EMBL" id="OU895878">
    <property type="protein sequence ID" value="CAG9806111.1"/>
    <property type="molecule type" value="Genomic_DNA"/>
</dbReference>
<name>A0A9N9WU62_9DIPT</name>
<dbReference type="PROSITE" id="PS50940">
    <property type="entry name" value="CHIT_BIND_II"/>
    <property type="match status" value="3"/>
</dbReference>
<feature type="chain" id="PRO_5040423784" description="Chitin-binding type-2 domain-containing protein" evidence="1">
    <location>
        <begin position="35"/>
        <end position="239"/>
    </location>
</feature>
<feature type="signal peptide" evidence="1">
    <location>
        <begin position="1"/>
        <end position="34"/>
    </location>
</feature>
<feature type="domain" description="Chitin-binding type-2" evidence="2">
    <location>
        <begin position="98"/>
        <end position="146"/>
    </location>
</feature>
<dbReference type="SUPFAM" id="SSF57625">
    <property type="entry name" value="Invertebrate chitin-binding proteins"/>
    <property type="match status" value="3"/>
</dbReference>
<sequence length="239" mass="27692">MSCKTLSFRHKLFIIRRNMKLYLLLILSITGALSSEICEDEFFLMGRNPDNCRNHFICMLGRRVDFWCLNGEIFDPDRRACRPGNDTSCEYIITPVPDDACIYDFFAIRPHPDRFECERFFVCMNYNTVEFRCDPGFVFGLESLSCVPDFLLILSITSVLASELCQPGENDLCESRLLPIPDDVCIYEFFGIHPHPDRRACKNFYVCMNYNMIEFRCDPGSIFDLETLSCIEGDSENCT</sequence>
<keyword evidence="1" id="KW-0732">Signal</keyword>
<organism evidence="3 4">
    <name type="scientific">Chironomus riparius</name>
    <dbReference type="NCBI Taxonomy" id="315576"/>
    <lineage>
        <taxon>Eukaryota</taxon>
        <taxon>Metazoa</taxon>
        <taxon>Ecdysozoa</taxon>
        <taxon>Arthropoda</taxon>
        <taxon>Hexapoda</taxon>
        <taxon>Insecta</taxon>
        <taxon>Pterygota</taxon>
        <taxon>Neoptera</taxon>
        <taxon>Endopterygota</taxon>
        <taxon>Diptera</taxon>
        <taxon>Nematocera</taxon>
        <taxon>Chironomoidea</taxon>
        <taxon>Chironomidae</taxon>
        <taxon>Chironominae</taxon>
        <taxon>Chironomus</taxon>
    </lineage>
</organism>
<dbReference type="OrthoDB" id="6020543at2759"/>
<reference evidence="3" key="2">
    <citation type="submission" date="2022-10" db="EMBL/GenBank/DDBJ databases">
        <authorList>
            <consortium name="ENA_rothamsted_submissions"/>
            <consortium name="culmorum"/>
            <person name="King R."/>
        </authorList>
    </citation>
    <scope>NUCLEOTIDE SEQUENCE</scope>
</reference>
<dbReference type="SMART" id="SM00494">
    <property type="entry name" value="ChtBD2"/>
    <property type="match status" value="3"/>
</dbReference>
<reference evidence="3" key="1">
    <citation type="submission" date="2022-01" db="EMBL/GenBank/DDBJ databases">
        <authorList>
            <person name="King R."/>
        </authorList>
    </citation>
    <scope>NUCLEOTIDE SEQUENCE</scope>
</reference>
<feature type="domain" description="Chitin-binding type-2" evidence="2">
    <location>
        <begin position="35"/>
        <end position="91"/>
    </location>
</feature>
<dbReference type="Pfam" id="PF01607">
    <property type="entry name" value="CBM_14"/>
    <property type="match status" value="3"/>
</dbReference>
<proteinExistence type="predicted"/>
<dbReference type="GO" id="GO:0008061">
    <property type="term" value="F:chitin binding"/>
    <property type="evidence" value="ECO:0007669"/>
    <property type="project" value="InterPro"/>
</dbReference>
<keyword evidence="4" id="KW-1185">Reference proteome</keyword>
<dbReference type="GO" id="GO:0005576">
    <property type="term" value="C:extracellular region"/>
    <property type="evidence" value="ECO:0007669"/>
    <property type="project" value="InterPro"/>
</dbReference>
<dbReference type="AlphaFoldDB" id="A0A9N9WU62"/>
<dbReference type="InterPro" id="IPR036508">
    <property type="entry name" value="Chitin-bd_dom_sf"/>
</dbReference>
<evidence type="ECO:0000256" key="1">
    <source>
        <dbReference type="SAM" id="SignalP"/>
    </source>
</evidence>
<evidence type="ECO:0000313" key="4">
    <source>
        <dbReference type="Proteomes" id="UP001153620"/>
    </source>
</evidence>
<evidence type="ECO:0000259" key="2">
    <source>
        <dbReference type="PROSITE" id="PS50940"/>
    </source>
</evidence>
<feature type="domain" description="Chitin-binding type-2" evidence="2">
    <location>
        <begin position="182"/>
        <end position="239"/>
    </location>
</feature>
<evidence type="ECO:0000313" key="3">
    <source>
        <dbReference type="EMBL" id="CAG9806111.1"/>
    </source>
</evidence>
<dbReference type="Gene3D" id="2.170.140.10">
    <property type="entry name" value="Chitin binding domain"/>
    <property type="match status" value="2"/>
</dbReference>
<dbReference type="Proteomes" id="UP001153620">
    <property type="component" value="Chromosome 2"/>
</dbReference>
<gene>
    <name evidence="3" type="ORF">CHIRRI_LOCUS8976</name>
</gene>
<accession>A0A9N9WU62</accession>